<evidence type="ECO:0000313" key="3">
    <source>
        <dbReference type="Proteomes" id="UP000030669"/>
    </source>
</evidence>
<feature type="transmembrane region" description="Helical" evidence="1">
    <location>
        <begin position="284"/>
        <end position="310"/>
    </location>
</feature>
<feature type="non-terminal residue" evidence="2">
    <location>
        <position position="368"/>
    </location>
</feature>
<dbReference type="AlphaFoldDB" id="S7RJW7"/>
<sequence length="368" mass="38873">MSSTSLLTSISETVSVLFATPLVPQPADAPKIVAIQLMEMPPSRTSSRSTDTMSIAPMVSIDASFGVVFVGAVISYALYGITCGQVVRYYAATESDDLLLRGMASIQKDLPRLTEIRVVATGSGGLGAGHAATVSPDGIQCGTATYRGAAATLREAESEIVSLQELLGTWLYAGTMRLTLPIAAKHRPQAIVIPGALSNFVVETCLIMRIRKSTGMKIGLVLDFSPTDRSGSSVSGHGNARTIFVVSECNLTIGRAFVSAGSIVFAAQSFVSPQLLVRRKLAKYSFIVAFASYVVTDTAIAAIICVYLSYHQTHAVRPLRSVVGLVINYAIASGLLPTVLVSLALISYLKLAVSANMAYAALYLTHAK</sequence>
<dbReference type="EMBL" id="KB469303">
    <property type="protein sequence ID" value="EPQ54665.1"/>
    <property type="molecule type" value="Genomic_DNA"/>
</dbReference>
<dbReference type="GeneID" id="19304182"/>
<feature type="transmembrane region" description="Helical" evidence="1">
    <location>
        <begin position="322"/>
        <end position="349"/>
    </location>
</feature>
<keyword evidence="1" id="KW-0472">Membrane</keyword>
<gene>
    <name evidence="2" type="ORF">GLOTRDRAFT_139194</name>
</gene>
<keyword evidence="1" id="KW-1133">Transmembrane helix</keyword>
<protein>
    <submittedName>
        <fullName evidence="2">Uncharacterized protein</fullName>
    </submittedName>
</protein>
<reference evidence="2 3" key="1">
    <citation type="journal article" date="2012" name="Science">
        <title>The Paleozoic origin of enzymatic lignin decomposition reconstructed from 31 fungal genomes.</title>
        <authorList>
            <person name="Floudas D."/>
            <person name="Binder M."/>
            <person name="Riley R."/>
            <person name="Barry K."/>
            <person name="Blanchette R.A."/>
            <person name="Henrissat B."/>
            <person name="Martinez A.T."/>
            <person name="Otillar R."/>
            <person name="Spatafora J.W."/>
            <person name="Yadav J.S."/>
            <person name="Aerts A."/>
            <person name="Benoit I."/>
            <person name="Boyd A."/>
            <person name="Carlson A."/>
            <person name="Copeland A."/>
            <person name="Coutinho P.M."/>
            <person name="de Vries R.P."/>
            <person name="Ferreira P."/>
            <person name="Findley K."/>
            <person name="Foster B."/>
            <person name="Gaskell J."/>
            <person name="Glotzer D."/>
            <person name="Gorecki P."/>
            <person name="Heitman J."/>
            <person name="Hesse C."/>
            <person name="Hori C."/>
            <person name="Igarashi K."/>
            <person name="Jurgens J.A."/>
            <person name="Kallen N."/>
            <person name="Kersten P."/>
            <person name="Kohler A."/>
            <person name="Kuees U."/>
            <person name="Kumar T.K.A."/>
            <person name="Kuo A."/>
            <person name="LaButti K."/>
            <person name="Larrondo L.F."/>
            <person name="Lindquist E."/>
            <person name="Ling A."/>
            <person name="Lombard V."/>
            <person name="Lucas S."/>
            <person name="Lundell T."/>
            <person name="Martin R."/>
            <person name="McLaughlin D.J."/>
            <person name="Morgenstern I."/>
            <person name="Morin E."/>
            <person name="Murat C."/>
            <person name="Nagy L.G."/>
            <person name="Nolan M."/>
            <person name="Ohm R.A."/>
            <person name="Patyshakuliyeva A."/>
            <person name="Rokas A."/>
            <person name="Ruiz-Duenas F.J."/>
            <person name="Sabat G."/>
            <person name="Salamov A."/>
            <person name="Samejima M."/>
            <person name="Schmutz J."/>
            <person name="Slot J.C."/>
            <person name="St John F."/>
            <person name="Stenlid J."/>
            <person name="Sun H."/>
            <person name="Sun S."/>
            <person name="Syed K."/>
            <person name="Tsang A."/>
            <person name="Wiebenga A."/>
            <person name="Young D."/>
            <person name="Pisabarro A."/>
            <person name="Eastwood D.C."/>
            <person name="Martin F."/>
            <person name="Cullen D."/>
            <person name="Grigoriev I.V."/>
            <person name="Hibbett D.S."/>
        </authorList>
    </citation>
    <scope>NUCLEOTIDE SEQUENCE [LARGE SCALE GENOMIC DNA]</scope>
    <source>
        <strain evidence="2 3">ATCC 11539</strain>
    </source>
</reference>
<name>S7RJW7_GLOTA</name>
<evidence type="ECO:0000256" key="1">
    <source>
        <dbReference type="SAM" id="Phobius"/>
    </source>
</evidence>
<dbReference type="OrthoDB" id="2749860at2759"/>
<keyword evidence="3" id="KW-1185">Reference proteome</keyword>
<feature type="transmembrane region" description="Helical" evidence="1">
    <location>
        <begin position="55"/>
        <end position="79"/>
    </location>
</feature>
<accession>S7RJW7</accession>
<dbReference type="RefSeq" id="XP_007866934.1">
    <property type="nucleotide sequence ID" value="XM_007868743.1"/>
</dbReference>
<organism evidence="2 3">
    <name type="scientific">Gloeophyllum trabeum (strain ATCC 11539 / FP-39264 / Madison 617)</name>
    <name type="common">Brown rot fungus</name>
    <dbReference type="NCBI Taxonomy" id="670483"/>
    <lineage>
        <taxon>Eukaryota</taxon>
        <taxon>Fungi</taxon>
        <taxon>Dikarya</taxon>
        <taxon>Basidiomycota</taxon>
        <taxon>Agaricomycotina</taxon>
        <taxon>Agaricomycetes</taxon>
        <taxon>Gloeophyllales</taxon>
        <taxon>Gloeophyllaceae</taxon>
        <taxon>Gloeophyllum</taxon>
    </lineage>
</organism>
<proteinExistence type="predicted"/>
<dbReference type="Proteomes" id="UP000030669">
    <property type="component" value="Unassembled WGS sequence"/>
</dbReference>
<dbReference type="HOGENOM" id="CLU_753476_0_0_1"/>
<dbReference type="KEGG" id="gtr:GLOTRDRAFT_139194"/>
<keyword evidence="1" id="KW-0812">Transmembrane</keyword>
<evidence type="ECO:0000313" key="2">
    <source>
        <dbReference type="EMBL" id="EPQ54665.1"/>
    </source>
</evidence>